<evidence type="ECO:0008006" key="4">
    <source>
        <dbReference type="Google" id="ProtNLM"/>
    </source>
</evidence>
<protein>
    <recommendedName>
        <fullName evidence="4">AT hook domain-containing protein</fullName>
    </recommendedName>
</protein>
<sequence length="649" mass="70594">MAPRREILDSEDDDSDFGDGSELAGAEAHEREVAEEEPHETAGIDSTDPSFFQRIYEKQQGLSDAQDVVPDTALYGVAASSWNDISSAPPPGQKLKEYSSLTSITEPVPASRKSKRTRDVHRTESIDLTNITTPRKGATNMTSDVWDVPPSTNSQEATKTYAKRKVAELSLEQGSMRDSLPDTQDPYAFPDATPPTKRNRRGTPSSCAQQPHESSPLMLLPTEEAPSSGRQTRSSRKKKASSDFGSTLPDTAPPSLYIAQSALTASQKQEYQVVNLSSDTMPDASEGLCARQLVGPGEMYRSSAATTIAYPTPSRVAPPPRLPGVTEEMSEQGISRTSLGYGMDYQQSSPDVLTDMTSSIAPRSSRRNKTKVVSSAGPYSSELEPPASNRRAKRKLAREVEDGNQELDHLRMTQENTEAPPQAAGIQRDAEDLAHITDRPEDHVGGKEFASEADRLHVDVEEIPAPTPKPAAKGKKGRKKKGAKTQSSAPELDEPIAAEEVAQKLATKPAEVTEPPANRKRGRARKSDPSTSQLEPEQKPEERPEKEKAESEPRARPASQPLAQADNNSQPNSTLVSNDVSNTIKEREEKENNVVAEKPGVVRDTVTDNDKRAARDVKVGLGAQKPQYRVGLSKKTRIAPLLKCLKKAA</sequence>
<feature type="region of interest" description="Disordered" evidence="1">
    <location>
        <begin position="81"/>
        <end position="254"/>
    </location>
</feature>
<feature type="region of interest" description="Disordered" evidence="1">
    <location>
        <begin position="1"/>
        <end position="52"/>
    </location>
</feature>
<dbReference type="EMBL" id="MU857634">
    <property type="protein sequence ID" value="KAK4248640.1"/>
    <property type="molecule type" value="Genomic_DNA"/>
</dbReference>
<feature type="compositionally biased region" description="Basic residues" evidence="1">
    <location>
        <begin position="472"/>
        <end position="483"/>
    </location>
</feature>
<feature type="compositionally biased region" description="Basic and acidic residues" evidence="1">
    <location>
        <begin position="397"/>
        <end position="412"/>
    </location>
</feature>
<reference evidence="2" key="2">
    <citation type="submission" date="2023-05" db="EMBL/GenBank/DDBJ databases">
        <authorList>
            <consortium name="Lawrence Berkeley National Laboratory"/>
            <person name="Steindorff A."/>
            <person name="Hensen N."/>
            <person name="Bonometti L."/>
            <person name="Westerberg I."/>
            <person name="Brannstrom I.O."/>
            <person name="Guillou S."/>
            <person name="Cros-Aarteil S."/>
            <person name="Calhoun S."/>
            <person name="Haridas S."/>
            <person name="Kuo A."/>
            <person name="Mondo S."/>
            <person name="Pangilinan J."/>
            <person name="Riley R."/>
            <person name="Labutti K."/>
            <person name="Andreopoulos B."/>
            <person name="Lipzen A."/>
            <person name="Chen C."/>
            <person name="Yanf M."/>
            <person name="Daum C."/>
            <person name="Ng V."/>
            <person name="Clum A."/>
            <person name="Ohm R."/>
            <person name="Martin F."/>
            <person name="Silar P."/>
            <person name="Natvig D."/>
            <person name="Lalanne C."/>
            <person name="Gautier V."/>
            <person name="Ament-Velasquez S.L."/>
            <person name="Kruys A."/>
            <person name="Hutchinson M.I."/>
            <person name="Powell A.J."/>
            <person name="Barry K."/>
            <person name="Miller A.N."/>
            <person name="Grigoriev I.V."/>
            <person name="Debuchy R."/>
            <person name="Gladieux P."/>
            <person name="Thoren M.H."/>
            <person name="Johannesson H."/>
        </authorList>
    </citation>
    <scope>NUCLEOTIDE SEQUENCE</scope>
    <source>
        <strain evidence="2">CBS 359.72</strain>
    </source>
</reference>
<evidence type="ECO:0000313" key="3">
    <source>
        <dbReference type="Proteomes" id="UP001303647"/>
    </source>
</evidence>
<dbReference type="Proteomes" id="UP001303647">
    <property type="component" value="Unassembled WGS sequence"/>
</dbReference>
<accession>A0AAN7CUN6</accession>
<evidence type="ECO:0000313" key="2">
    <source>
        <dbReference type="EMBL" id="KAK4248640.1"/>
    </source>
</evidence>
<feature type="compositionally biased region" description="Basic and acidic residues" evidence="1">
    <location>
        <begin position="536"/>
        <end position="555"/>
    </location>
</feature>
<gene>
    <name evidence="2" type="ORF">C7999DRAFT_13407</name>
</gene>
<evidence type="ECO:0000256" key="1">
    <source>
        <dbReference type="SAM" id="MobiDB-lite"/>
    </source>
</evidence>
<feature type="compositionally biased region" description="Polar residues" evidence="1">
    <location>
        <begin position="126"/>
        <end position="143"/>
    </location>
</feature>
<organism evidence="2 3">
    <name type="scientific">Corynascus novoguineensis</name>
    <dbReference type="NCBI Taxonomy" id="1126955"/>
    <lineage>
        <taxon>Eukaryota</taxon>
        <taxon>Fungi</taxon>
        <taxon>Dikarya</taxon>
        <taxon>Ascomycota</taxon>
        <taxon>Pezizomycotina</taxon>
        <taxon>Sordariomycetes</taxon>
        <taxon>Sordariomycetidae</taxon>
        <taxon>Sordariales</taxon>
        <taxon>Chaetomiaceae</taxon>
        <taxon>Corynascus</taxon>
    </lineage>
</organism>
<comment type="caution">
    <text evidence="2">The sequence shown here is derived from an EMBL/GenBank/DDBJ whole genome shotgun (WGS) entry which is preliminary data.</text>
</comment>
<keyword evidence="3" id="KW-1185">Reference proteome</keyword>
<dbReference type="AlphaFoldDB" id="A0AAN7CUN6"/>
<feature type="compositionally biased region" description="Polar residues" evidence="1">
    <location>
        <begin position="202"/>
        <end position="213"/>
    </location>
</feature>
<reference evidence="2" key="1">
    <citation type="journal article" date="2023" name="Mol. Phylogenet. Evol.">
        <title>Genome-scale phylogeny and comparative genomics of the fungal order Sordariales.</title>
        <authorList>
            <person name="Hensen N."/>
            <person name="Bonometti L."/>
            <person name="Westerberg I."/>
            <person name="Brannstrom I.O."/>
            <person name="Guillou S."/>
            <person name="Cros-Aarteil S."/>
            <person name="Calhoun S."/>
            <person name="Haridas S."/>
            <person name="Kuo A."/>
            <person name="Mondo S."/>
            <person name="Pangilinan J."/>
            <person name="Riley R."/>
            <person name="LaButti K."/>
            <person name="Andreopoulos B."/>
            <person name="Lipzen A."/>
            <person name="Chen C."/>
            <person name="Yan M."/>
            <person name="Daum C."/>
            <person name="Ng V."/>
            <person name="Clum A."/>
            <person name="Steindorff A."/>
            <person name="Ohm R.A."/>
            <person name="Martin F."/>
            <person name="Silar P."/>
            <person name="Natvig D.O."/>
            <person name="Lalanne C."/>
            <person name="Gautier V."/>
            <person name="Ament-Velasquez S.L."/>
            <person name="Kruys A."/>
            <person name="Hutchinson M.I."/>
            <person name="Powell A.J."/>
            <person name="Barry K."/>
            <person name="Miller A.N."/>
            <person name="Grigoriev I.V."/>
            <person name="Debuchy R."/>
            <person name="Gladieux P."/>
            <person name="Hiltunen Thoren M."/>
            <person name="Johannesson H."/>
        </authorList>
    </citation>
    <scope>NUCLEOTIDE SEQUENCE</scope>
    <source>
        <strain evidence="2">CBS 359.72</strain>
    </source>
</reference>
<feature type="compositionally biased region" description="Polar residues" evidence="1">
    <location>
        <begin position="345"/>
        <end position="362"/>
    </location>
</feature>
<feature type="compositionally biased region" description="Polar residues" evidence="1">
    <location>
        <begin position="561"/>
        <end position="583"/>
    </location>
</feature>
<proteinExistence type="predicted"/>
<name>A0AAN7CUN6_9PEZI</name>
<feature type="compositionally biased region" description="Acidic residues" evidence="1">
    <location>
        <begin position="9"/>
        <end position="19"/>
    </location>
</feature>
<feature type="compositionally biased region" description="Basic and acidic residues" evidence="1">
    <location>
        <begin position="428"/>
        <end position="460"/>
    </location>
</feature>
<feature type="region of interest" description="Disordered" evidence="1">
    <location>
        <begin position="310"/>
        <end position="593"/>
    </location>
</feature>